<name>A0A9Q9B0R5_9PEZI</name>
<feature type="compositionally biased region" description="Basic and acidic residues" evidence="1">
    <location>
        <begin position="108"/>
        <end position="126"/>
    </location>
</feature>
<evidence type="ECO:0000313" key="2">
    <source>
        <dbReference type="EMBL" id="USW59587.1"/>
    </source>
</evidence>
<evidence type="ECO:0000256" key="1">
    <source>
        <dbReference type="SAM" id="MobiDB-lite"/>
    </source>
</evidence>
<feature type="compositionally biased region" description="Polar residues" evidence="1">
    <location>
        <begin position="298"/>
        <end position="314"/>
    </location>
</feature>
<accession>A0A9Q9B0R5</accession>
<dbReference type="Proteomes" id="UP001056384">
    <property type="component" value="Chromosome 13"/>
</dbReference>
<feature type="compositionally biased region" description="Gly residues" evidence="1">
    <location>
        <begin position="259"/>
        <end position="270"/>
    </location>
</feature>
<feature type="compositionally biased region" description="Basic and acidic residues" evidence="1">
    <location>
        <begin position="354"/>
        <end position="367"/>
    </location>
</feature>
<evidence type="ECO:0000313" key="3">
    <source>
        <dbReference type="Proteomes" id="UP001056384"/>
    </source>
</evidence>
<feature type="compositionally biased region" description="Acidic residues" evidence="1">
    <location>
        <begin position="179"/>
        <end position="191"/>
    </location>
</feature>
<proteinExistence type="predicted"/>
<organism evidence="2 3">
    <name type="scientific">Septoria linicola</name>
    <dbReference type="NCBI Taxonomy" id="215465"/>
    <lineage>
        <taxon>Eukaryota</taxon>
        <taxon>Fungi</taxon>
        <taxon>Dikarya</taxon>
        <taxon>Ascomycota</taxon>
        <taxon>Pezizomycotina</taxon>
        <taxon>Dothideomycetes</taxon>
        <taxon>Dothideomycetidae</taxon>
        <taxon>Mycosphaerellales</taxon>
        <taxon>Mycosphaerellaceae</taxon>
        <taxon>Septoria</taxon>
    </lineage>
</organism>
<feature type="compositionally biased region" description="Acidic residues" evidence="1">
    <location>
        <begin position="238"/>
        <end position="250"/>
    </location>
</feature>
<feature type="region of interest" description="Disordered" evidence="1">
    <location>
        <begin position="100"/>
        <end position="270"/>
    </location>
</feature>
<gene>
    <name evidence="2" type="ORF">Slin15195_G129060</name>
</gene>
<sequence length="576" mass="63418">MAQNWARSNVCRALRAKERDILELLVTRKDIASTEAPTAAKRLALSPFWGLDDRVQVYALVGPVGYSNRKFLDTVRKLESGYRNREAALKALWEARSARTQGAGGKAARADGRPRRGVLRRDKWQMHDATQALAAARKMREPASAQHDLDDTGGIDLSGEEERIEDEDNHQDTANMRVDEDERVEDADDDQDTRNVRMDEDEIEHEHEIEHEDEIEHNEDEHENEHDEVDQNGNGADQDGDEAESDEGMDEVERSIEQGRGGGGGGGGCYNGKWSKLAVVWYQRKISDNETIGDFDSSRASSTSLHKVPSSNALQEEDRREEPALLSPSSPSPSPPPHSAAPRPPSRNTVAMKRNADHDNDDLEAHVRTSQKRQRRSLSLQDGLRRVLTHWCTTLAASSDVVPLVLSAADIAADTRLPDHGQCYVLFELEQDTSKDMAIAHVAIDAETPWLVYTIQHTNAFSTAAAFTASGITATLQRLAHASASHTSSGNAAAYDDLDMTMISLTAVDASYARAAAIAVAALIASNTMMTCLDERCFIPALWSDALSVITPSRDDPRSDLSTLLRDPEAILNEVQ</sequence>
<dbReference type="EMBL" id="CP099430">
    <property type="protein sequence ID" value="USW59587.1"/>
    <property type="molecule type" value="Genomic_DNA"/>
</dbReference>
<feature type="compositionally biased region" description="Acidic residues" evidence="1">
    <location>
        <begin position="158"/>
        <end position="169"/>
    </location>
</feature>
<reference evidence="2" key="1">
    <citation type="submission" date="2022-06" db="EMBL/GenBank/DDBJ databases">
        <title>Complete genome sequences of two strains of the flax pathogen Septoria linicola.</title>
        <authorList>
            <person name="Lapalu N."/>
            <person name="Simon A."/>
            <person name="Demenou B."/>
            <person name="Paumier D."/>
            <person name="Guillot M.-P."/>
            <person name="Gout L."/>
            <person name="Valade R."/>
        </authorList>
    </citation>
    <scope>NUCLEOTIDE SEQUENCE</scope>
    <source>
        <strain evidence="2">SE15195</strain>
    </source>
</reference>
<protein>
    <submittedName>
        <fullName evidence="2">Uncharacterized protein</fullName>
    </submittedName>
</protein>
<dbReference type="AlphaFoldDB" id="A0A9Q9B0R5"/>
<feature type="region of interest" description="Disordered" evidence="1">
    <location>
        <begin position="294"/>
        <end position="379"/>
    </location>
</feature>
<keyword evidence="3" id="KW-1185">Reference proteome</keyword>
<feature type="compositionally biased region" description="Pro residues" evidence="1">
    <location>
        <begin position="330"/>
        <end position="345"/>
    </location>
</feature>
<feature type="compositionally biased region" description="Basic and acidic residues" evidence="1">
    <location>
        <begin position="192"/>
        <end position="210"/>
    </location>
</feature>